<dbReference type="PANTHER" id="PTHR31389:SF4">
    <property type="entry name" value="LD39211P"/>
    <property type="match status" value="1"/>
</dbReference>
<protein>
    <submittedName>
        <fullName evidence="1">Uncharacterized protein</fullName>
    </submittedName>
</protein>
<evidence type="ECO:0000313" key="1">
    <source>
        <dbReference type="EMBL" id="CAH1785286.1"/>
    </source>
</evidence>
<dbReference type="OrthoDB" id="5954868at2759"/>
<dbReference type="InterPro" id="IPR012444">
    <property type="entry name" value="DUF1647"/>
</dbReference>
<proteinExistence type="predicted"/>
<dbReference type="Pfam" id="PF07801">
    <property type="entry name" value="DUF1647"/>
    <property type="match status" value="1"/>
</dbReference>
<gene>
    <name evidence="1" type="ORF">OFUS_LOCUS11363</name>
</gene>
<comment type="caution">
    <text evidence="1">The sequence shown here is derived from an EMBL/GenBank/DDBJ whole genome shotgun (WGS) entry which is preliminary data.</text>
</comment>
<dbReference type="AlphaFoldDB" id="A0A8J1UEN1"/>
<organism evidence="1 2">
    <name type="scientific">Owenia fusiformis</name>
    <name type="common">Polychaete worm</name>
    <dbReference type="NCBI Taxonomy" id="6347"/>
    <lineage>
        <taxon>Eukaryota</taxon>
        <taxon>Metazoa</taxon>
        <taxon>Spiralia</taxon>
        <taxon>Lophotrochozoa</taxon>
        <taxon>Annelida</taxon>
        <taxon>Polychaeta</taxon>
        <taxon>Sedentaria</taxon>
        <taxon>Canalipalpata</taxon>
        <taxon>Sabellida</taxon>
        <taxon>Oweniida</taxon>
        <taxon>Oweniidae</taxon>
        <taxon>Owenia</taxon>
    </lineage>
</organism>
<name>A0A8J1UEN1_OWEFU</name>
<dbReference type="PANTHER" id="PTHR31389">
    <property type="entry name" value="LD39211P"/>
    <property type="match status" value="1"/>
</dbReference>
<dbReference type="Proteomes" id="UP000749559">
    <property type="component" value="Unassembled WGS sequence"/>
</dbReference>
<keyword evidence="2" id="KW-1185">Reference proteome</keyword>
<dbReference type="EMBL" id="CAIIXF020000006">
    <property type="protein sequence ID" value="CAH1785286.1"/>
    <property type="molecule type" value="Genomic_DNA"/>
</dbReference>
<accession>A0A8J1UEN1</accession>
<evidence type="ECO:0000313" key="2">
    <source>
        <dbReference type="Proteomes" id="UP000749559"/>
    </source>
</evidence>
<reference evidence="1" key="1">
    <citation type="submission" date="2022-03" db="EMBL/GenBank/DDBJ databases">
        <authorList>
            <person name="Martin C."/>
        </authorList>
    </citation>
    <scope>NUCLEOTIDE SEQUENCE</scope>
</reference>
<sequence>METLQEPVLKFRYAIETQDHSLKANEELVASRDVLKRLEIPPPEEKFIDLSADMLKNFVFVTAASSNHFDESLDLIGSIQEFMPERVIYYYDIGLKTGQVEILKKLCGVKYRLLNFDVYPEHVATLSTYAFKAISIKEVMGEHSGVFWVDTSIRLKGNNTETFWNILQVGNGMVFFVSAFAHSNFATTRAEMYDFLPTDQEKMKDLGSIGAGAMLLHNTNFVYEHYIKWWVLCALNRYCIAPDGSRKFCDHYYTYEERYHIYRNCHRFEQAALNILVCNAFNHDKSTIYTLRARYWLSIKRYKTVMFKLHRCESKIT</sequence>